<evidence type="ECO:0000313" key="8">
    <source>
        <dbReference type="EMBL" id="BAC14613.1"/>
    </source>
</evidence>
<feature type="transmembrane region" description="Helical" evidence="6">
    <location>
        <begin position="376"/>
        <end position="394"/>
    </location>
</feature>
<evidence type="ECO:0000256" key="5">
    <source>
        <dbReference type="ARBA" id="ARBA00023136"/>
    </source>
</evidence>
<dbReference type="InterPro" id="IPR036259">
    <property type="entry name" value="MFS_trans_sf"/>
</dbReference>
<evidence type="ECO:0000256" key="3">
    <source>
        <dbReference type="ARBA" id="ARBA00022692"/>
    </source>
</evidence>
<dbReference type="Proteomes" id="UP000000822">
    <property type="component" value="Chromosome"/>
</dbReference>
<keyword evidence="3 6" id="KW-0812">Transmembrane</keyword>
<feature type="transmembrane region" description="Helical" evidence="6">
    <location>
        <begin position="74"/>
        <end position="93"/>
    </location>
</feature>
<keyword evidence="4 6" id="KW-1133">Transmembrane helix</keyword>
<keyword evidence="5 6" id="KW-0472">Membrane</keyword>
<feature type="transmembrane region" description="Helical" evidence="6">
    <location>
        <begin position="308"/>
        <end position="327"/>
    </location>
</feature>
<feature type="transmembrane region" description="Helical" evidence="6">
    <location>
        <begin position="283"/>
        <end position="302"/>
    </location>
</feature>
<evidence type="ECO:0000259" key="7">
    <source>
        <dbReference type="PROSITE" id="PS50850"/>
    </source>
</evidence>
<proteinExistence type="predicted"/>
<dbReference type="PROSITE" id="PS50850">
    <property type="entry name" value="MFS"/>
    <property type="match status" value="1"/>
</dbReference>
<keyword evidence="9" id="KW-1185">Reference proteome</keyword>
<feature type="transmembrane region" description="Helical" evidence="6">
    <location>
        <begin position="243"/>
        <end position="262"/>
    </location>
</feature>
<feature type="transmembrane region" description="Helical" evidence="6">
    <location>
        <begin position="42"/>
        <end position="67"/>
    </location>
</feature>
<dbReference type="Gene3D" id="1.20.1250.20">
    <property type="entry name" value="MFS general substrate transporter like domains"/>
    <property type="match status" value="1"/>
</dbReference>
<dbReference type="EMBL" id="BA000028">
    <property type="protein sequence ID" value="BAC14613.1"/>
    <property type="molecule type" value="Genomic_DNA"/>
</dbReference>
<dbReference type="RefSeq" id="WP_011067051.1">
    <property type="nucleotide sequence ID" value="NC_004193.1"/>
</dbReference>
<dbReference type="KEGG" id="oih:OB2657"/>
<dbReference type="HOGENOM" id="CLU_047551_0_0_9"/>
<organism evidence="8 9">
    <name type="scientific">Oceanobacillus iheyensis (strain DSM 14371 / CIP 107618 / JCM 11309 / KCTC 3954 / HTE831)</name>
    <dbReference type="NCBI Taxonomy" id="221109"/>
    <lineage>
        <taxon>Bacteria</taxon>
        <taxon>Bacillati</taxon>
        <taxon>Bacillota</taxon>
        <taxon>Bacilli</taxon>
        <taxon>Bacillales</taxon>
        <taxon>Bacillaceae</taxon>
        <taxon>Oceanobacillus</taxon>
    </lineage>
</organism>
<evidence type="ECO:0000256" key="1">
    <source>
        <dbReference type="ARBA" id="ARBA00004651"/>
    </source>
</evidence>
<dbReference type="STRING" id="221109.gene:10734909"/>
<gene>
    <name evidence="8" type="ordered locus">OB2657</name>
</gene>
<keyword evidence="2" id="KW-0813">Transport</keyword>
<reference evidence="8 9" key="1">
    <citation type="journal article" date="2001" name="FEMS Microbiol. Lett.">
        <title>Oceanobacillus iheyensis gen. nov., sp. nov., a deep-sea extremely halotolerant and alkaliphilic species isolated from a depth of 1050 m on the Iheya Ridge.</title>
        <authorList>
            <person name="Lu J."/>
            <person name="Nogi Y."/>
            <person name="Takami H."/>
        </authorList>
    </citation>
    <scope>NUCLEOTIDE SEQUENCE [LARGE SCALE GENOMIC DNA]</scope>
    <source>
        <strain evidence="9">DSM 14371 / CIP 107618 / JCM 11309 / KCTC 3954 / HTE831</strain>
    </source>
</reference>
<feature type="transmembrane region" description="Helical" evidence="6">
    <location>
        <begin position="105"/>
        <end position="124"/>
    </location>
</feature>
<evidence type="ECO:0000256" key="4">
    <source>
        <dbReference type="ARBA" id="ARBA00022989"/>
    </source>
</evidence>
<evidence type="ECO:0000313" key="9">
    <source>
        <dbReference type="Proteomes" id="UP000000822"/>
    </source>
</evidence>
<feature type="transmembrane region" description="Helical" evidence="6">
    <location>
        <begin position="204"/>
        <end position="223"/>
    </location>
</feature>
<dbReference type="OrthoDB" id="5338069at2"/>
<dbReference type="InterPro" id="IPR020846">
    <property type="entry name" value="MFS_dom"/>
</dbReference>
<comment type="subcellular location">
    <subcellularLocation>
        <location evidence="1">Cell membrane</location>
        <topology evidence="1">Multi-pass membrane protein</topology>
    </subcellularLocation>
</comment>
<dbReference type="SUPFAM" id="SSF103473">
    <property type="entry name" value="MFS general substrate transporter"/>
    <property type="match status" value="1"/>
</dbReference>
<name>Q8EN33_OCEIH</name>
<dbReference type="Pfam" id="PF07690">
    <property type="entry name" value="MFS_1"/>
    <property type="match status" value="1"/>
</dbReference>
<dbReference type="InterPro" id="IPR050930">
    <property type="entry name" value="MFS_Vesicular_Transporter"/>
</dbReference>
<accession>Q8EN33</accession>
<dbReference type="PANTHER" id="PTHR23506">
    <property type="entry name" value="GH10249P"/>
    <property type="match status" value="1"/>
</dbReference>
<dbReference type="PANTHER" id="PTHR23506:SF23">
    <property type="entry name" value="GH10249P"/>
    <property type="match status" value="1"/>
</dbReference>
<dbReference type="GO" id="GO:0005886">
    <property type="term" value="C:plasma membrane"/>
    <property type="evidence" value="ECO:0007669"/>
    <property type="project" value="UniProtKB-SubCell"/>
</dbReference>
<evidence type="ECO:0000256" key="6">
    <source>
        <dbReference type="SAM" id="Phobius"/>
    </source>
</evidence>
<feature type="transmembrane region" description="Helical" evidence="6">
    <location>
        <begin position="136"/>
        <end position="155"/>
    </location>
</feature>
<feature type="domain" description="Major facilitator superfamily (MFS) profile" evidence="7">
    <location>
        <begin position="1"/>
        <end position="398"/>
    </location>
</feature>
<dbReference type="eggNOG" id="COG2814">
    <property type="taxonomic scope" value="Bacteria"/>
</dbReference>
<evidence type="ECO:0000256" key="2">
    <source>
        <dbReference type="ARBA" id="ARBA00022448"/>
    </source>
</evidence>
<sequence length="409" mass="45571">MNLSSRSKVAWIAIITGVTVMGDAMLFIVLPLYWQDFGLTEIWQIGVLLSINRFIRLPLNPFVGYFYKHFQLRTGVFIALILAVITTLSYGIFEGFWMLVIMRALWGVAWSFIRLGGFLTVIDVTTDNNRGWHMGMYNGLWGLGGLTGMLAGGFLVDQTSILFVTVIFSFISLLAIPVAWFVVPPNKREKKDLSVHSSVPKTKWMTPFTVLVLATGITQGFIIMGLFNSTISPLLENVYQRPIQVGTIILGVATLAGTMQAIRWSWDPFIAPAIGKMIDQRTFIYPIILVPLIGGSILLSAMAYTSSIVILILLIFLFQLLSTIFTTTTDTLAARAVVRTDRVKMMTAHTIVVDVGSALGPMVSFIILMYLPLSAVYIFASFLMITLAIFWIVFRRLELETIHAQSNIS</sequence>
<dbReference type="AlphaFoldDB" id="Q8EN33"/>
<feature type="transmembrane region" description="Helical" evidence="6">
    <location>
        <begin position="161"/>
        <end position="183"/>
    </location>
</feature>
<feature type="transmembrane region" description="Helical" evidence="6">
    <location>
        <begin position="9"/>
        <end position="30"/>
    </location>
</feature>
<dbReference type="InterPro" id="IPR011701">
    <property type="entry name" value="MFS"/>
</dbReference>
<feature type="transmembrane region" description="Helical" evidence="6">
    <location>
        <begin position="348"/>
        <end position="370"/>
    </location>
</feature>
<dbReference type="GO" id="GO:0022857">
    <property type="term" value="F:transmembrane transporter activity"/>
    <property type="evidence" value="ECO:0007669"/>
    <property type="project" value="InterPro"/>
</dbReference>
<reference evidence="8 9" key="2">
    <citation type="journal article" date="2002" name="Nucleic Acids Res.">
        <title>Genome sequence of Oceanobacillus iheyensis isolated from the Iheya Ridge and its unexpected adaptive capabilities to extreme environments.</title>
        <authorList>
            <person name="Takami H."/>
            <person name="Takaki Y."/>
            <person name="Uchiyama I."/>
        </authorList>
    </citation>
    <scope>NUCLEOTIDE SEQUENCE [LARGE SCALE GENOMIC DNA]</scope>
    <source>
        <strain evidence="9">DSM 14371 / CIP 107618 / JCM 11309 / KCTC 3954 / HTE831</strain>
    </source>
</reference>
<protein>
    <submittedName>
        <fullName evidence="8">Hypothetical conserved protein</fullName>
    </submittedName>
</protein>